<evidence type="ECO:0000313" key="3">
    <source>
        <dbReference type="Proteomes" id="UP000053097"/>
    </source>
</evidence>
<name>A0A026X2D1_OOCBI</name>
<feature type="region of interest" description="Disordered" evidence="1">
    <location>
        <begin position="18"/>
        <end position="39"/>
    </location>
</feature>
<accession>A0A026X2D1</accession>
<dbReference type="AlphaFoldDB" id="A0A026X2D1"/>
<evidence type="ECO:0000256" key="1">
    <source>
        <dbReference type="SAM" id="MobiDB-lite"/>
    </source>
</evidence>
<reference evidence="2 3" key="1">
    <citation type="journal article" date="2014" name="Curr. Biol.">
        <title>The genome of the clonal raider ant Cerapachys biroi.</title>
        <authorList>
            <person name="Oxley P.R."/>
            <person name="Ji L."/>
            <person name="Fetter-Pruneda I."/>
            <person name="McKenzie S.K."/>
            <person name="Li C."/>
            <person name="Hu H."/>
            <person name="Zhang G."/>
            <person name="Kronauer D.J."/>
        </authorList>
    </citation>
    <scope>NUCLEOTIDE SEQUENCE [LARGE SCALE GENOMIC DNA]</scope>
</reference>
<gene>
    <name evidence="2" type="ORF">X777_07882</name>
</gene>
<evidence type="ECO:0000313" key="2">
    <source>
        <dbReference type="EMBL" id="EZA61549.1"/>
    </source>
</evidence>
<dbReference type="Proteomes" id="UP000053097">
    <property type="component" value="Unassembled WGS sequence"/>
</dbReference>
<protein>
    <submittedName>
        <fullName evidence="2">Uncharacterized protein</fullName>
    </submittedName>
</protein>
<keyword evidence="3" id="KW-1185">Reference proteome</keyword>
<sequence>MNFKSEIGLGGTRHGFWRGEGRSGLKNEHCEGGGRNHDKKSMTYARGVSAIFRLLVSFSRQRSKFHR</sequence>
<proteinExistence type="predicted"/>
<dbReference type="EMBL" id="KK107054">
    <property type="protein sequence ID" value="EZA61549.1"/>
    <property type="molecule type" value="Genomic_DNA"/>
</dbReference>
<organism evidence="2 3">
    <name type="scientific">Ooceraea biroi</name>
    <name type="common">Clonal raider ant</name>
    <name type="synonym">Cerapachys biroi</name>
    <dbReference type="NCBI Taxonomy" id="2015173"/>
    <lineage>
        <taxon>Eukaryota</taxon>
        <taxon>Metazoa</taxon>
        <taxon>Ecdysozoa</taxon>
        <taxon>Arthropoda</taxon>
        <taxon>Hexapoda</taxon>
        <taxon>Insecta</taxon>
        <taxon>Pterygota</taxon>
        <taxon>Neoptera</taxon>
        <taxon>Endopterygota</taxon>
        <taxon>Hymenoptera</taxon>
        <taxon>Apocrita</taxon>
        <taxon>Aculeata</taxon>
        <taxon>Formicoidea</taxon>
        <taxon>Formicidae</taxon>
        <taxon>Dorylinae</taxon>
        <taxon>Ooceraea</taxon>
    </lineage>
</organism>